<dbReference type="KEGG" id="mpz:Marpi_0850"/>
<feature type="transmembrane region" description="Helical" evidence="7">
    <location>
        <begin position="201"/>
        <end position="225"/>
    </location>
</feature>
<evidence type="ECO:0000256" key="4">
    <source>
        <dbReference type="ARBA" id="ARBA00022692"/>
    </source>
</evidence>
<dbReference type="InterPro" id="IPR051788">
    <property type="entry name" value="MFS_Transporter"/>
</dbReference>
<feature type="transmembrane region" description="Helical" evidence="7">
    <location>
        <begin position="237"/>
        <end position="256"/>
    </location>
</feature>
<dbReference type="OrthoDB" id="49030at2"/>
<dbReference type="Pfam" id="PF07690">
    <property type="entry name" value="MFS_1"/>
    <property type="match status" value="1"/>
</dbReference>
<dbReference type="AlphaFoldDB" id="H2J774"/>
<dbReference type="RefSeq" id="WP_014296338.1">
    <property type="nucleotide sequence ID" value="NC_016751.1"/>
</dbReference>
<evidence type="ECO:0000256" key="7">
    <source>
        <dbReference type="SAM" id="Phobius"/>
    </source>
</evidence>
<keyword evidence="5 7" id="KW-1133">Transmembrane helix</keyword>
<evidence type="ECO:0000256" key="6">
    <source>
        <dbReference type="ARBA" id="ARBA00023136"/>
    </source>
</evidence>
<dbReference type="Gene3D" id="1.20.1250.20">
    <property type="entry name" value="MFS general substrate transporter like domains"/>
    <property type="match status" value="2"/>
</dbReference>
<keyword evidence="10" id="KW-1185">Reference proteome</keyword>
<protein>
    <submittedName>
        <fullName evidence="9">Fucose permease</fullName>
    </submittedName>
</protein>
<dbReference type="SUPFAM" id="SSF103473">
    <property type="entry name" value="MFS general substrate transporter"/>
    <property type="match status" value="1"/>
</dbReference>
<evidence type="ECO:0000259" key="8">
    <source>
        <dbReference type="PROSITE" id="PS50850"/>
    </source>
</evidence>
<keyword evidence="3" id="KW-0813">Transport</keyword>
<dbReference type="EMBL" id="CP003257">
    <property type="protein sequence ID" value="AEX85266.1"/>
    <property type="molecule type" value="Genomic_DNA"/>
</dbReference>
<feature type="transmembrane region" description="Helical" evidence="7">
    <location>
        <begin position="130"/>
        <end position="149"/>
    </location>
</feature>
<evidence type="ECO:0000313" key="9">
    <source>
        <dbReference type="EMBL" id="AEX85266.1"/>
    </source>
</evidence>
<feature type="transmembrane region" description="Helical" evidence="7">
    <location>
        <begin position="161"/>
        <end position="180"/>
    </location>
</feature>
<feature type="transmembrane region" description="Helical" evidence="7">
    <location>
        <begin position="263"/>
        <end position="285"/>
    </location>
</feature>
<dbReference type="InterPro" id="IPR036259">
    <property type="entry name" value="MFS_trans_sf"/>
</dbReference>
<comment type="similarity">
    <text evidence="2">Belongs to the major facilitator superfamily.</text>
</comment>
<evidence type="ECO:0000313" key="10">
    <source>
        <dbReference type="Proteomes" id="UP000007161"/>
    </source>
</evidence>
<keyword evidence="6 7" id="KW-0472">Membrane</keyword>
<dbReference type="Proteomes" id="UP000007161">
    <property type="component" value="Chromosome"/>
</dbReference>
<reference evidence="10" key="2">
    <citation type="submission" date="2012-01" db="EMBL/GenBank/DDBJ databases">
        <title>Complete sequence of chromosome of Marinitoga piezophila KA3.</title>
        <authorList>
            <person name="Lucas S."/>
            <person name="Han J."/>
            <person name="Lapidus A."/>
            <person name="Cheng J.-F."/>
            <person name="Goodwin L."/>
            <person name="Pitluck S."/>
            <person name="Peters L."/>
            <person name="Mikhailova N."/>
            <person name="Teshima H."/>
            <person name="Detter J.C."/>
            <person name="Han C."/>
            <person name="Tapia R."/>
            <person name="Land M."/>
            <person name="Hauser L."/>
            <person name="Kyrpides N."/>
            <person name="Ivanova N."/>
            <person name="Pagani I."/>
            <person name="Jebbar M."/>
            <person name="Vannier P."/>
            <person name="Oger P."/>
            <person name="Cario A."/>
            <person name="Bartlett D."/>
            <person name="Noll K.M."/>
            <person name="Woyke T."/>
        </authorList>
    </citation>
    <scope>NUCLEOTIDE SEQUENCE [LARGE SCALE GENOMIC DNA]</scope>
    <source>
        <strain evidence="10">DSM 14283 / JCM 11233 / KA3</strain>
    </source>
</reference>
<dbReference type="InterPro" id="IPR011701">
    <property type="entry name" value="MFS"/>
</dbReference>
<evidence type="ECO:0000256" key="1">
    <source>
        <dbReference type="ARBA" id="ARBA00004127"/>
    </source>
</evidence>
<organism evidence="9 10">
    <name type="scientific">Marinitoga piezophila (strain DSM 14283 / JCM 11233 / KA3)</name>
    <dbReference type="NCBI Taxonomy" id="443254"/>
    <lineage>
        <taxon>Bacteria</taxon>
        <taxon>Thermotogati</taxon>
        <taxon>Thermotogota</taxon>
        <taxon>Thermotogae</taxon>
        <taxon>Petrotogales</taxon>
        <taxon>Petrotogaceae</taxon>
        <taxon>Marinitoga</taxon>
    </lineage>
</organism>
<feature type="transmembrane region" description="Helical" evidence="7">
    <location>
        <begin position="73"/>
        <end position="90"/>
    </location>
</feature>
<evidence type="ECO:0000256" key="3">
    <source>
        <dbReference type="ARBA" id="ARBA00022448"/>
    </source>
</evidence>
<reference evidence="9 10" key="1">
    <citation type="journal article" date="2012" name="J. Bacteriol.">
        <title>Complete Genome Sequence of the Thermophilic, Piezophilic, Heterotrophic Bacterium Marinitoga piezophila KA3.</title>
        <authorList>
            <person name="Lucas S."/>
            <person name="Han J."/>
            <person name="Lapidus A."/>
            <person name="Cheng J.F."/>
            <person name="Goodwin L.A."/>
            <person name="Pitluck S."/>
            <person name="Peters L."/>
            <person name="Mikhailova N."/>
            <person name="Teshima H."/>
            <person name="Detter J.C."/>
            <person name="Han C."/>
            <person name="Tapia R."/>
            <person name="Land M."/>
            <person name="Hauser L."/>
            <person name="Kyrpides N.C."/>
            <person name="Ivanova N."/>
            <person name="Pagani I."/>
            <person name="Vannier P."/>
            <person name="Oger P."/>
            <person name="Bartlett D.H."/>
            <person name="Noll K.M."/>
            <person name="Woyke T."/>
            <person name="Jebbar M."/>
        </authorList>
    </citation>
    <scope>NUCLEOTIDE SEQUENCE [LARGE SCALE GENOMIC DNA]</scope>
    <source>
        <strain evidence="10">DSM 14283 / JCM 11233 / KA3</strain>
    </source>
</reference>
<proteinExistence type="inferred from homology"/>
<feature type="transmembrane region" description="Helical" evidence="7">
    <location>
        <begin position="96"/>
        <end position="118"/>
    </location>
</feature>
<evidence type="ECO:0000256" key="5">
    <source>
        <dbReference type="ARBA" id="ARBA00022989"/>
    </source>
</evidence>
<dbReference type="GO" id="GO:0022857">
    <property type="term" value="F:transmembrane transporter activity"/>
    <property type="evidence" value="ECO:0007669"/>
    <property type="project" value="InterPro"/>
</dbReference>
<sequence length="374" mass="42307">MSDKKLQFFIFFNIFFLAIIVNSIPPLMTTLQDNYSLTIGFSSFLPLARTIGNMSVSIIGAFIIAILGLRNSLLLGIIFEILGVFLFIISKDIYTLIFSMFFIGASMGQTILSLISMFDHLPEEFQKYGLLHAFFGFGGITGPLIISFILRNNINYKFPFYIYEFVFLFIFFFIILKKVPENVKYKAFKFTEALSVLKNKFIIYILVIFIMYSGVEIGAVTWAGNLFTDQFNIPKDSASIFISLFWVFFTIGRLLTDTLYKKFNFTLTTIFSLFSAITLIIMISIKSFSPYAFSILGIMLGPIFPVTQKFLNSHLSHREVGLVSGIVSLSIGIGASIITTLMGFVGDFSILYSYLIPITGLLIVFIFSIMVRKL</sequence>
<keyword evidence="4 7" id="KW-0812">Transmembrane</keyword>
<dbReference type="InterPro" id="IPR020846">
    <property type="entry name" value="MFS_dom"/>
</dbReference>
<dbReference type="HOGENOM" id="CLU_061779_0_0_0"/>
<feature type="transmembrane region" description="Helical" evidence="7">
    <location>
        <begin position="44"/>
        <end position="66"/>
    </location>
</feature>
<evidence type="ECO:0000256" key="2">
    <source>
        <dbReference type="ARBA" id="ARBA00008335"/>
    </source>
</evidence>
<name>H2J774_MARPK</name>
<dbReference type="PANTHER" id="PTHR23514:SF3">
    <property type="entry name" value="BYPASS OF STOP CODON PROTEIN 6"/>
    <property type="match status" value="1"/>
</dbReference>
<dbReference type="PANTHER" id="PTHR23514">
    <property type="entry name" value="BYPASS OF STOP CODON PROTEIN 6"/>
    <property type="match status" value="1"/>
</dbReference>
<dbReference type="PROSITE" id="PS50850">
    <property type="entry name" value="MFS"/>
    <property type="match status" value="1"/>
</dbReference>
<feature type="transmembrane region" description="Helical" evidence="7">
    <location>
        <begin position="351"/>
        <end position="371"/>
    </location>
</feature>
<feature type="domain" description="Major facilitator superfamily (MFS) profile" evidence="8">
    <location>
        <begin position="6"/>
        <end position="374"/>
    </location>
</feature>
<feature type="transmembrane region" description="Helical" evidence="7">
    <location>
        <begin position="7"/>
        <end position="24"/>
    </location>
</feature>
<dbReference type="eggNOG" id="COG0738">
    <property type="taxonomic scope" value="Bacteria"/>
</dbReference>
<dbReference type="GO" id="GO:0012505">
    <property type="term" value="C:endomembrane system"/>
    <property type="evidence" value="ECO:0007669"/>
    <property type="project" value="UniProtKB-SubCell"/>
</dbReference>
<accession>H2J774</accession>
<comment type="subcellular location">
    <subcellularLocation>
        <location evidence="1">Endomembrane system</location>
        <topology evidence="1">Multi-pass membrane protein</topology>
    </subcellularLocation>
</comment>
<feature type="transmembrane region" description="Helical" evidence="7">
    <location>
        <begin position="291"/>
        <end position="308"/>
    </location>
</feature>
<gene>
    <name evidence="9" type="ordered locus">Marpi_0850</name>
</gene>
<dbReference type="STRING" id="443254.Marpi_0850"/>
<dbReference type="GO" id="GO:0016020">
    <property type="term" value="C:membrane"/>
    <property type="evidence" value="ECO:0007669"/>
    <property type="project" value="TreeGrafter"/>
</dbReference>
<feature type="transmembrane region" description="Helical" evidence="7">
    <location>
        <begin position="320"/>
        <end position="345"/>
    </location>
</feature>